<keyword evidence="2" id="KW-1185">Reference proteome</keyword>
<evidence type="ECO:0000313" key="1">
    <source>
        <dbReference type="EMBL" id="KAG0410904.1"/>
    </source>
</evidence>
<accession>A0AC60NUY1</accession>
<proteinExistence type="predicted"/>
<organism evidence="1 2">
    <name type="scientific">Ixodes persulcatus</name>
    <name type="common">Taiga tick</name>
    <dbReference type="NCBI Taxonomy" id="34615"/>
    <lineage>
        <taxon>Eukaryota</taxon>
        <taxon>Metazoa</taxon>
        <taxon>Ecdysozoa</taxon>
        <taxon>Arthropoda</taxon>
        <taxon>Chelicerata</taxon>
        <taxon>Arachnida</taxon>
        <taxon>Acari</taxon>
        <taxon>Parasitiformes</taxon>
        <taxon>Ixodida</taxon>
        <taxon>Ixodoidea</taxon>
        <taxon>Ixodidae</taxon>
        <taxon>Ixodinae</taxon>
        <taxon>Ixodes</taxon>
    </lineage>
</organism>
<sequence>MAFLDHMDSVVPCGPSGLPDRDLVQGPWLDLAAEYLKPASRGGHERHVFLIDLSRQLDILALAERIGEPGLGESLSRLRVLSCDSPEAHLCALQHIRLMAAPGTLVLVHGASVHRWHGPRVNPVPSDLRDLAAARGLRLLVTSTTQHTEPSLKAAPISGAPTR</sequence>
<comment type="caution">
    <text evidence="1">The sequence shown here is derived from an EMBL/GenBank/DDBJ whole genome shotgun (WGS) entry which is preliminary data.</text>
</comment>
<protein>
    <submittedName>
        <fullName evidence="1">Uncharacterized protein</fullName>
    </submittedName>
</protein>
<dbReference type="EMBL" id="JABSTQ010011474">
    <property type="protein sequence ID" value="KAG0410904.1"/>
    <property type="molecule type" value="Genomic_DNA"/>
</dbReference>
<name>A0AC60NUY1_IXOPE</name>
<dbReference type="Proteomes" id="UP000805193">
    <property type="component" value="Unassembled WGS sequence"/>
</dbReference>
<evidence type="ECO:0000313" key="2">
    <source>
        <dbReference type="Proteomes" id="UP000805193"/>
    </source>
</evidence>
<gene>
    <name evidence="1" type="ORF">HPB47_011968</name>
</gene>
<reference evidence="1 2" key="1">
    <citation type="journal article" date="2020" name="Cell">
        <title>Large-Scale Comparative Analyses of Tick Genomes Elucidate Their Genetic Diversity and Vector Capacities.</title>
        <authorList>
            <consortium name="Tick Genome and Microbiome Consortium (TIGMIC)"/>
            <person name="Jia N."/>
            <person name="Wang J."/>
            <person name="Shi W."/>
            <person name="Du L."/>
            <person name="Sun Y."/>
            <person name="Zhan W."/>
            <person name="Jiang J.F."/>
            <person name="Wang Q."/>
            <person name="Zhang B."/>
            <person name="Ji P."/>
            <person name="Bell-Sakyi L."/>
            <person name="Cui X.M."/>
            <person name="Yuan T.T."/>
            <person name="Jiang B.G."/>
            <person name="Yang W.F."/>
            <person name="Lam T.T."/>
            <person name="Chang Q.C."/>
            <person name="Ding S.J."/>
            <person name="Wang X.J."/>
            <person name="Zhu J.G."/>
            <person name="Ruan X.D."/>
            <person name="Zhao L."/>
            <person name="Wei J.T."/>
            <person name="Ye R.Z."/>
            <person name="Que T.C."/>
            <person name="Du C.H."/>
            <person name="Zhou Y.H."/>
            <person name="Cheng J.X."/>
            <person name="Dai P.F."/>
            <person name="Guo W.B."/>
            <person name="Han X.H."/>
            <person name="Huang E.J."/>
            <person name="Li L.F."/>
            <person name="Wei W."/>
            <person name="Gao Y.C."/>
            <person name="Liu J.Z."/>
            <person name="Shao H.Z."/>
            <person name="Wang X."/>
            <person name="Wang C.C."/>
            <person name="Yang T.C."/>
            <person name="Huo Q.B."/>
            <person name="Li W."/>
            <person name="Chen H.Y."/>
            <person name="Chen S.E."/>
            <person name="Zhou L.G."/>
            <person name="Ni X.B."/>
            <person name="Tian J.H."/>
            <person name="Sheng Y."/>
            <person name="Liu T."/>
            <person name="Pan Y.S."/>
            <person name="Xia L.Y."/>
            <person name="Li J."/>
            <person name="Zhao F."/>
            <person name="Cao W.C."/>
        </authorList>
    </citation>
    <scope>NUCLEOTIDE SEQUENCE [LARGE SCALE GENOMIC DNA]</scope>
    <source>
        <strain evidence="1">Iper-2018</strain>
    </source>
</reference>